<dbReference type="PANTHER" id="PTHR44329">
    <property type="entry name" value="SERINE/THREONINE-PROTEIN KINASE TNNI3K-RELATED"/>
    <property type="match status" value="1"/>
</dbReference>
<dbReference type="SUPFAM" id="SSF56112">
    <property type="entry name" value="Protein kinase-like (PK-like)"/>
    <property type="match status" value="1"/>
</dbReference>
<dbReference type="Gene3D" id="1.10.510.10">
    <property type="entry name" value="Transferase(Phosphotransferase) domain 1"/>
    <property type="match status" value="1"/>
</dbReference>
<name>A0A8J6CFD7_DIALT</name>
<dbReference type="Pfam" id="PF07714">
    <property type="entry name" value="PK_Tyr_Ser-Thr"/>
    <property type="match status" value="1"/>
</dbReference>
<dbReference type="InterPro" id="IPR011009">
    <property type="entry name" value="Kinase-like_dom_sf"/>
</dbReference>
<sequence length="100" mass="11068">MAPENFRNAEYTHKVDVFSFAIVAWEVLMRKRAYTGLYLTADQVAEGVATLSLRPSLPSSWPRQQSALLAAMWAAEASDRPEMALVLKALEELQPRGCAG</sequence>
<dbReference type="EMBL" id="JAGTXO010000010">
    <property type="protein sequence ID" value="KAG8465533.1"/>
    <property type="molecule type" value="Genomic_DNA"/>
</dbReference>
<dbReference type="PROSITE" id="PS50011">
    <property type="entry name" value="PROTEIN_KINASE_DOM"/>
    <property type="match status" value="1"/>
</dbReference>
<keyword evidence="3" id="KW-1185">Reference proteome</keyword>
<gene>
    <name evidence="2" type="ORF">KFE25_002840</name>
</gene>
<accession>A0A8J6CFD7</accession>
<evidence type="ECO:0000313" key="2">
    <source>
        <dbReference type="EMBL" id="KAG8465533.1"/>
    </source>
</evidence>
<dbReference type="AlphaFoldDB" id="A0A8J6CFD7"/>
<evidence type="ECO:0000259" key="1">
    <source>
        <dbReference type="PROSITE" id="PS50011"/>
    </source>
</evidence>
<comment type="caution">
    <text evidence="2">The sequence shown here is derived from an EMBL/GenBank/DDBJ whole genome shotgun (WGS) entry which is preliminary data.</text>
</comment>
<dbReference type="Proteomes" id="UP000751190">
    <property type="component" value="Unassembled WGS sequence"/>
</dbReference>
<feature type="domain" description="Protein kinase" evidence="1">
    <location>
        <begin position="1"/>
        <end position="93"/>
    </location>
</feature>
<dbReference type="InterPro" id="IPR001245">
    <property type="entry name" value="Ser-Thr/Tyr_kinase_cat_dom"/>
</dbReference>
<reference evidence="2" key="1">
    <citation type="submission" date="2021-05" db="EMBL/GenBank/DDBJ databases">
        <title>The genome of the haptophyte Pavlova lutheri (Diacronema luteri, Pavlovales) - a model for lipid biosynthesis in eukaryotic algae.</title>
        <authorList>
            <person name="Hulatt C.J."/>
            <person name="Posewitz M.C."/>
        </authorList>
    </citation>
    <scope>NUCLEOTIDE SEQUENCE</scope>
    <source>
        <strain evidence="2">NIVA-4/92</strain>
    </source>
</reference>
<dbReference type="GO" id="GO:0005524">
    <property type="term" value="F:ATP binding"/>
    <property type="evidence" value="ECO:0007669"/>
    <property type="project" value="InterPro"/>
</dbReference>
<evidence type="ECO:0000313" key="3">
    <source>
        <dbReference type="Proteomes" id="UP000751190"/>
    </source>
</evidence>
<proteinExistence type="predicted"/>
<dbReference type="OrthoDB" id="4062651at2759"/>
<dbReference type="GO" id="GO:0004674">
    <property type="term" value="F:protein serine/threonine kinase activity"/>
    <property type="evidence" value="ECO:0007669"/>
    <property type="project" value="TreeGrafter"/>
</dbReference>
<organism evidence="2 3">
    <name type="scientific">Diacronema lutheri</name>
    <name type="common">Unicellular marine alga</name>
    <name type="synonym">Monochrysis lutheri</name>
    <dbReference type="NCBI Taxonomy" id="2081491"/>
    <lineage>
        <taxon>Eukaryota</taxon>
        <taxon>Haptista</taxon>
        <taxon>Haptophyta</taxon>
        <taxon>Pavlovophyceae</taxon>
        <taxon>Pavlovales</taxon>
        <taxon>Pavlovaceae</taxon>
        <taxon>Diacronema</taxon>
    </lineage>
</organism>
<dbReference type="InterPro" id="IPR051681">
    <property type="entry name" value="Ser/Thr_Kinases-Pseudokinases"/>
</dbReference>
<protein>
    <recommendedName>
        <fullName evidence="1">Protein kinase domain-containing protein</fullName>
    </recommendedName>
</protein>
<dbReference type="InterPro" id="IPR000719">
    <property type="entry name" value="Prot_kinase_dom"/>
</dbReference>